<dbReference type="GeneID" id="106669126"/>
<dbReference type="KEGG" id="clec:106669126"/>
<accession>A0A8I6S158</accession>
<name>A0A8I6S158_CIMLE</name>
<protein>
    <submittedName>
        <fullName evidence="1">Uncharacterized protein</fullName>
    </submittedName>
</protein>
<sequence>MSSKLSEVKMDCSNCFCKRPRRPKYNACSAACPSKDACTVPADFCSHCNKKLVADARDYLKPSFKRVFKCILTLFVIIYVFRDEAYCCRRIANSAAVYSILVDIVFKAFCHFLLKKYE</sequence>
<evidence type="ECO:0000313" key="1">
    <source>
        <dbReference type="EnsemblMetazoa" id="XP_014253900.1"/>
    </source>
</evidence>
<dbReference type="AlphaFoldDB" id="A0A8I6S158"/>
<evidence type="ECO:0000313" key="2">
    <source>
        <dbReference type="Proteomes" id="UP000494040"/>
    </source>
</evidence>
<organism evidence="1 2">
    <name type="scientific">Cimex lectularius</name>
    <name type="common">Bed bug</name>
    <name type="synonym">Acanthia lectularia</name>
    <dbReference type="NCBI Taxonomy" id="79782"/>
    <lineage>
        <taxon>Eukaryota</taxon>
        <taxon>Metazoa</taxon>
        <taxon>Ecdysozoa</taxon>
        <taxon>Arthropoda</taxon>
        <taxon>Hexapoda</taxon>
        <taxon>Insecta</taxon>
        <taxon>Pterygota</taxon>
        <taxon>Neoptera</taxon>
        <taxon>Paraneoptera</taxon>
        <taxon>Hemiptera</taxon>
        <taxon>Heteroptera</taxon>
        <taxon>Panheteroptera</taxon>
        <taxon>Cimicomorpha</taxon>
        <taxon>Cimicidae</taxon>
        <taxon>Cimex</taxon>
    </lineage>
</organism>
<keyword evidence="2" id="KW-1185">Reference proteome</keyword>
<dbReference type="Proteomes" id="UP000494040">
    <property type="component" value="Unassembled WGS sequence"/>
</dbReference>
<dbReference type="RefSeq" id="XP_014253900.1">
    <property type="nucleotide sequence ID" value="XM_014398414.2"/>
</dbReference>
<reference evidence="1" key="1">
    <citation type="submission" date="2022-01" db="UniProtKB">
        <authorList>
            <consortium name="EnsemblMetazoa"/>
        </authorList>
    </citation>
    <scope>IDENTIFICATION</scope>
</reference>
<dbReference type="EnsemblMetazoa" id="XM_014398414.2">
    <property type="protein sequence ID" value="XP_014253900.1"/>
    <property type="gene ID" value="LOC106669126"/>
</dbReference>
<dbReference type="OrthoDB" id="10534069at2759"/>
<proteinExistence type="predicted"/>